<evidence type="ECO:0000313" key="4">
    <source>
        <dbReference type="Proteomes" id="UP000193228"/>
    </source>
</evidence>
<name>A0A1X7M6K0_9BURK</name>
<feature type="region of interest" description="Disordered" evidence="1">
    <location>
        <begin position="188"/>
        <end position="216"/>
    </location>
</feature>
<dbReference type="Pfam" id="PF01551">
    <property type="entry name" value="Peptidase_M23"/>
    <property type="match status" value="1"/>
</dbReference>
<proteinExistence type="predicted"/>
<dbReference type="GO" id="GO:0004222">
    <property type="term" value="F:metalloendopeptidase activity"/>
    <property type="evidence" value="ECO:0007669"/>
    <property type="project" value="TreeGrafter"/>
</dbReference>
<dbReference type="InterPro" id="IPR018392">
    <property type="entry name" value="LysM"/>
</dbReference>
<gene>
    <name evidence="3" type="ORF">SAMN06265784_11964</name>
</gene>
<dbReference type="AlphaFoldDB" id="A0A1X7M6K0"/>
<evidence type="ECO:0000259" key="2">
    <source>
        <dbReference type="PROSITE" id="PS51782"/>
    </source>
</evidence>
<evidence type="ECO:0000256" key="1">
    <source>
        <dbReference type="SAM" id="MobiDB-lite"/>
    </source>
</evidence>
<dbReference type="InterPro" id="IPR050570">
    <property type="entry name" value="Cell_wall_metabolism_enzyme"/>
</dbReference>
<dbReference type="PANTHER" id="PTHR21666:SF270">
    <property type="entry name" value="MUREIN HYDROLASE ACTIVATOR ENVC"/>
    <property type="match status" value="1"/>
</dbReference>
<dbReference type="InterPro" id="IPR036779">
    <property type="entry name" value="LysM_dom_sf"/>
</dbReference>
<dbReference type="Gene3D" id="2.70.70.10">
    <property type="entry name" value="Glucose Permease (Domain IIA)"/>
    <property type="match status" value="1"/>
</dbReference>
<keyword evidence="4" id="KW-1185">Reference proteome</keyword>
<dbReference type="InterPro" id="IPR011055">
    <property type="entry name" value="Dup_hybrid_motif"/>
</dbReference>
<dbReference type="STRING" id="1515439.SAMN06265784_11964"/>
<accession>A0A1X7M6K0</accession>
<dbReference type="Gene3D" id="3.10.350.10">
    <property type="entry name" value="LysM domain"/>
    <property type="match status" value="1"/>
</dbReference>
<dbReference type="Proteomes" id="UP000193228">
    <property type="component" value="Unassembled WGS sequence"/>
</dbReference>
<keyword evidence="3" id="KW-0449">Lipoprotein</keyword>
<organism evidence="3 4">
    <name type="scientific">Paraburkholderia susongensis</name>
    <dbReference type="NCBI Taxonomy" id="1515439"/>
    <lineage>
        <taxon>Bacteria</taxon>
        <taxon>Pseudomonadati</taxon>
        <taxon>Pseudomonadota</taxon>
        <taxon>Betaproteobacteria</taxon>
        <taxon>Burkholderiales</taxon>
        <taxon>Burkholderiaceae</taxon>
        <taxon>Paraburkholderia</taxon>
    </lineage>
</organism>
<dbReference type="SMART" id="SM00257">
    <property type="entry name" value="LysM"/>
    <property type="match status" value="1"/>
</dbReference>
<dbReference type="InterPro" id="IPR016047">
    <property type="entry name" value="M23ase_b-sheet_dom"/>
</dbReference>
<sequence>MVEINKRVDILHTDLGETQSYDLQPCICVTVPEPRYGSRNRAVQRTGWITRNYRLSNIIALAVSFFAIGRCAASDLPAPPANPESPAPVNACAASPNVPAGFYKVNRGDTLQSIATAFGRDAKAIALWNQIDEDSSVLAGQVVHVAPPIVAPLVEAQRDCDGDITIGMQQQPQLSEFAPTDVTQQVSRSCGHTGAADASTPQNVDETASERATRETRSLHGATFAWPLHGTVKIPFEAKKTKGITIEGKTGEFVVAAAGGRVVYAGGRIATYGQLIIIKHNVHLLTAYGNNGTLLIKEGSVVTRGQKIAKVGVADNGNPLPVSFEIRDNGDPVDPLMFLPVQPDANNGVHAFN</sequence>
<feature type="domain" description="LysM" evidence="2">
    <location>
        <begin position="101"/>
        <end position="145"/>
    </location>
</feature>
<dbReference type="EMBL" id="FXAT01000019">
    <property type="protein sequence ID" value="SMG61102.1"/>
    <property type="molecule type" value="Genomic_DNA"/>
</dbReference>
<dbReference type="SUPFAM" id="SSF51261">
    <property type="entry name" value="Duplicated hybrid motif"/>
    <property type="match status" value="1"/>
</dbReference>
<dbReference type="CDD" id="cd00118">
    <property type="entry name" value="LysM"/>
    <property type="match status" value="1"/>
</dbReference>
<dbReference type="PROSITE" id="PS51782">
    <property type="entry name" value="LYSM"/>
    <property type="match status" value="1"/>
</dbReference>
<dbReference type="Pfam" id="PF01476">
    <property type="entry name" value="LysM"/>
    <property type="match status" value="1"/>
</dbReference>
<reference evidence="4" key="1">
    <citation type="submission" date="2017-04" db="EMBL/GenBank/DDBJ databases">
        <authorList>
            <person name="Varghese N."/>
            <person name="Submissions S."/>
        </authorList>
    </citation>
    <scope>NUCLEOTIDE SEQUENCE [LARGE SCALE GENOMIC DNA]</scope>
    <source>
        <strain evidence="4">LMG 29540</strain>
    </source>
</reference>
<dbReference type="PANTHER" id="PTHR21666">
    <property type="entry name" value="PEPTIDASE-RELATED"/>
    <property type="match status" value="1"/>
</dbReference>
<evidence type="ECO:0000313" key="3">
    <source>
        <dbReference type="EMBL" id="SMG61102.1"/>
    </source>
</evidence>
<dbReference type="RefSeq" id="WP_085489686.1">
    <property type="nucleotide sequence ID" value="NZ_FXAT01000019.1"/>
</dbReference>
<dbReference type="CDD" id="cd12797">
    <property type="entry name" value="M23_peptidase"/>
    <property type="match status" value="1"/>
</dbReference>
<protein>
    <submittedName>
        <fullName evidence="3">Lipoprotein NlpD</fullName>
    </submittedName>
</protein>
<dbReference type="OrthoDB" id="9795421at2"/>